<protein>
    <recommendedName>
        <fullName evidence="2">BTB domain-containing protein</fullName>
    </recommendedName>
</protein>
<evidence type="ECO:0000313" key="4">
    <source>
        <dbReference type="Proteomes" id="UP000736335"/>
    </source>
</evidence>
<accession>A0A9P6L2G4</accession>
<feature type="region of interest" description="Disordered" evidence="1">
    <location>
        <begin position="66"/>
        <end position="137"/>
    </location>
</feature>
<name>A0A9P6L2G4_9AGAM</name>
<feature type="domain" description="BTB" evidence="2">
    <location>
        <begin position="31"/>
        <end position="230"/>
    </location>
</feature>
<sequence length="495" mass="54388">MAAPEVLVDALKKSSTSGPFIDTKSYVFSRRGASGRVGSPRSLYCNGRVLKTVPYFSTLFSNGFSEEQTGENNEGFPSDSFPSIDDYDYLSDSDLEDEEDGEEDLPHTVQDPDLGTPTTGDPPQPLQDAGKVESHHMQDKDLLRMGRVSVIPDVAAVTFEAMVYYLYTGEVTFAPLSSDPHYELPAEARAGNWYAAKPPVPSAKSIYRLADKYNIPILKEQAKAHIHKNLAHCNIVYEVFSSFSLSYPEILSVQVSHLVGKIKEESEMGDTESDTKSQLLHRIAFLPQEQMARATYALVMIWNGVAGPLDLPSPDPKSTLSPKSVPFPNWRRMQLALLKSISTGTFIDGRFYATRNHSANVKLVEEPCPRKIASGSHLGNSAGAGGQGVTDRTTEPASHVNPPPASTPTVTLPSSSQTTPTPRPSGTAAQVAWLECTRCGTYSRLKDLYEGMRCPICPERSVKKGRPRMKCQLCNVTPVVYRMDCANRKCRVKFV</sequence>
<dbReference type="AlphaFoldDB" id="A0A9P6L2G4"/>
<evidence type="ECO:0000313" key="3">
    <source>
        <dbReference type="EMBL" id="KAF9779807.1"/>
    </source>
</evidence>
<dbReference type="Proteomes" id="UP000736335">
    <property type="component" value="Unassembled WGS sequence"/>
</dbReference>
<dbReference type="OrthoDB" id="6359816at2759"/>
<dbReference type="CDD" id="cd14733">
    <property type="entry name" value="BACK"/>
    <property type="match status" value="1"/>
</dbReference>
<organism evidence="3 4">
    <name type="scientific">Thelephora terrestris</name>
    <dbReference type="NCBI Taxonomy" id="56493"/>
    <lineage>
        <taxon>Eukaryota</taxon>
        <taxon>Fungi</taxon>
        <taxon>Dikarya</taxon>
        <taxon>Basidiomycota</taxon>
        <taxon>Agaricomycotina</taxon>
        <taxon>Agaricomycetes</taxon>
        <taxon>Thelephorales</taxon>
        <taxon>Thelephoraceae</taxon>
        <taxon>Thelephora</taxon>
    </lineage>
</organism>
<dbReference type="InterPro" id="IPR011333">
    <property type="entry name" value="SKP1/BTB/POZ_sf"/>
</dbReference>
<evidence type="ECO:0000259" key="2">
    <source>
        <dbReference type="SMART" id="SM00225"/>
    </source>
</evidence>
<reference evidence="3" key="2">
    <citation type="submission" date="2020-11" db="EMBL/GenBank/DDBJ databases">
        <authorList>
            <consortium name="DOE Joint Genome Institute"/>
            <person name="Kuo A."/>
            <person name="Miyauchi S."/>
            <person name="Kiss E."/>
            <person name="Drula E."/>
            <person name="Kohler A."/>
            <person name="Sanchez-Garcia M."/>
            <person name="Andreopoulos B."/>
            <person name="Barry K.W."/>
            <person name="Bonito G."/>
            <person name="Buee M."/>
            <person name="Carver A."/>
            <person name="Chen C."/>
            <person name="Cichocki N."/>
            <person name="Clum A."/>
            <person name="Culley D."/>
            <person name="Crous P.W."/>
            <person name="Fauchery L."/>
            <person name="Girlanda M."/>
            <person name="Hayes R."/>
            <person name="Keri Z."/>
            <person name="Labutti K."/>
            <person name="Lipzen A."/>
            <person name="Lombard V."/>
            <person name="Magnuson J."/>
            <person name="Maillard F."/>
            <person name="Morin E."/>
            <person name="Murat C."/>
            <person name="Nolan M."/>
            <person name="Ohm R."/>
            <person name="Pangilinan J."/>
            <person name="Pereira M."/>
            <person name="Perotto S."/>
            <person name="Peter M."/>
            <person name="Riley R."/>
            <person name="Sitrit Y."/>
            <person name="Stielow B."/>
            <person name="Szollosi G."/>
            <person name="Zifcakova L."/>
            <person name="Stursova M."/>
            <person name="Spatafora J.W."/>
            <person name="Tedersoo L."/>
            <person name="Vaario L.-M."/>
            <person name="Yamada A."/>
            <person name="Yan M."/>
            <person name="Wang P."/>
            <person name="Xu J."/>
            <person name="Bruns T."/>
            <person name="Baldrian P."/>
            <person name="Vilgalys R."/>
            <person name="Henrissat B."/>
            <person name="Grigoriev I.V."/>
            <person name="Hibbett D."/>
            <person name="Nagy L.G."/>
            <person name="Martin F.M."/>
        </authorList>
    </citation>
    <scope>NUCLEOTIDE SEQUENCE</scope>
    <source>
        <strain evidence="3">UH-Tt-Lm1</strain>
    </source>
</reference>
<reference evidence="3" key="1">
    <citation type="journal article" date="2020" name="Nat. Commun.">
        <title>Large-scale genome sequencing of mycorrhizal fungi provides insights into the early evolution of symbiotic traits.</title>
        <authorList>
            <person name="Miyauchi S."/>
            <person name="Kiss E."/>
            <person name="Kuo A."/>
            <person name="Drula E."/>
            <person name="Kohler A."/>
            <person name="Sanchez-Garcia M."/>
            <person name="Morin E."/>
            <person name="Andreopoulos B."/>
            <person name="Barry K.W."/>
            <person name="Bonito G."/>
            <person name="Buee M."/>
            <person name="Carver A."/>
            <person name="Chen C."/>
            <person name="Cichocki N."/>
            <person name="Clum A."/>
            <person name="Culley D."/>
            <person name="Crous P.W."/>
            <person name="Fauchery L."/>
            <person name="Girlanda M."/>
            <person name="Hayes R.D."/>
            <person name="Keri Z."/>
            <person name="LaButti K."/>
            <person name="Lipzen A."/>
            <person name="Lombard V."/>
            <person name="Magnuson J."/>
            <person name="Maillard F."/>
            <person name="Murat C."/>
            <person name="Nolan M."/>
            <person name="Ohm R.A."/>
            <person name="Pangilinan J."/>
            <person name="Pereira M.F."/>
            <person name="Perotto S."/>
            <person name="Peter M."/>
            <person name="Pfister S."/>
            <person name="Riley R."/>
            <person name="Sitrit Y."/>
            <person name="Stielow J.B."/>
            <person name="Szollosi G."/>
            <person name="Zifcakova L."/>
            <person name="Stursova M."/>
            <person name="Spatafora J.W."/>
            <person name="Tedersoo L."/>
            <person name="Vaario L.M."/>
            <person name="Yamada A."/>
            <person name="Yan M."/>
            <person name="Wang P."/>
            <person name="Xu J."/>
            <person name="Bruns T."/>
            <person name="Baldrian P."/>
            <person name="Vilgalys R."/>
            <person name="Dunand C."/>
            <person name="Henrissat B."/>
            <person name="Grigoriev I.V."/>
            <person name="Hibbett D."/>
            <person name="Nagy L.G."/>
            <person name="Martin F.M."/>
        </authorList>
    </citation>
    <scope>NUCLEOTIDE SEQUENCE</scope>
    <source>
        <strain evidence="3">UH-Tt-Lm1</strain>
    </source>
</reference>
<feature type="compositionally biased region" description="Acidic residues" evidence="1">
    <location>
        <begin position="85"/>
        <end position="103"/>
    </location>
</feature>
<dbReference type="EMBL" id="WIUZ02000018">
    <property type="protein sequence ID" value="KAF9779807.1"/>
    <property type="molecule type" value="Genomic_DNA"/>
</dbReference>
<dbReference type="InterPro" id="IPR000210">
    <property type="entry name" value="BTB/POZ_dom"/>
</dbReference>
<dbReference type="SMART" id="SM00225">
    <property type="entry name" value="BTB"/>
    <property type="match status" value="1"/>
</dbReference>
<keyword evidence="4" id="KW-1185">Reference proteome</keyword>
<dbReference type="PANTHER" id="PTHR24413">
    <property type="entry name" value="SPECKLE-TYPE POZ PROTEIN"/>
    <property type="match status" value="1"/>
</dbReference>
<proteinExistence type="predicted"/>
<feature type="compositionally biased region" description="Low complexity" evidence="1">
    <location>
        <begin position="407"/>
        <end position="427"/>
    </location>
</feature>
<feature type="region of interest" description="Disordered" evidence="1">
    <location>
        <begin position="372"/>
        <end position="427"/>
    </location>
</feature>
<comment type="caution">
    <text evidence="3">The sequence shown here is derived from an EMBL/GenBank/DDBJ whole genome shotgun (WGS) entry which is preliminary data.</text>
</comment>
<evidence type="ECO:0000256" key="1">
    <source>
        <dbReference type="SAM" id="MobiDB-lite"/>
    </source>
</evidence>
<dbReference type="Gene3D" id="3.30.710.10">
    <property type="entry name" value="Potassium Channel Kv1.1, Chain A"/>
    <property type="match status" value="1"/>
</dbReference>
<gene>
    <name evidence="3" type="ORF">BJ322DRAFT_343755</name>
</gene>